<dbReference type="PANTHER" id="PTHR30477:SF0">
    <property type="entry name" value="METAL TRANSPORT SYSTEM MEMBRANE PROTEIN TM_0125-RELATED"/>
    <property type="match status" value="1"/>
</dbReference>
<dbReference type="GO" id="GO:0055085">
    <property type="term" value="P:transmembrane transport"/>
    <property type="evidence" value="ECO:0007669"/>
    <property type="project" value="InterPro"/>
</dbReference>
<keyword evidence="6" id="KW-0813">Transport</keyword>
<dbReference type="Proteomes" id="UP000824005">
    <property type="component" value="Unassembled WGS sequence"/>
</dbReference>
<feature type="transmembrane region" description="Helical" evidence="7">
    <location>
        <begin position="96"/>
        <end position="116"/>
    </location>
</feature>
<gene>
    <name evidence="8" type="ORF">H9830_11945</name>
</gene>
<evidence type="ECO:0000256" key="2">
    <source>
        <dbReference type="ARBA" id="ARBA00008034"/>
    </source>
</evidence>
<dbReference type="AlphaFoldDB" id="A0A9D1YXM3"/>
<dbReference type="Gene3D" id="1.10.3470.10">
    <property type="entry name" value="ABC transporter involved in vitamin B12 uptake, BtuC"/>
    <property type="match status" value="1"/>
</dbReference>
<keyword evidence="4 7" id="KW-1133">Transmembrane helix</keyword>
<dbReference type="InterPro" id="IPR037294">
    <property type="entry name" value="ABC_BtuC-like"/>
</dbReference>
<keyword evidence="5 7" id="KW-0472">Membrane</keyword>
<evidence type="ECO:0000313" key="8">
    <source>
        <dbReference type="EMBL" id="HIY66975.1"/>
    </source>
</evidence>
<organism evidence="8 9">
    <name type="scientific">Candidatus Agrococcus pullicola</name>
    <dbReference type="NCBI Taxonomy" id="2838429"/>
    <lineage>
        <taxon>Bacteria</taxon>
        <taxon>Bacillati</taxon>
        <taxon>Actinomycetota</taxon>
        <taxon>Actinomycetes</taxon>
        <taxon>Micrococcales</taxon>
        <taxon>Microbacteriaceae</taxon>
        <taxon>Agrococcus</taxon>
    </lineage>
</organism>
<evidence type="ECO:0000256" key="6">
    <source>
        <dbReference type="RuleBase" id="RU003943"/>
    </source>
</evidence>
<dbReference type="GO" id="GO:0043190">
    <property type="term" value="C:ATP-binding cassette (ABC) transporter complex"/>
    <property type="evidence" value="ECO:0007669"/>
    <property type="project" value="InterPro"/>
</dbReference>
<evidence type="ECO:0000256" key="4">
    <source>
        <dbReference type="ARBA" id="ARBA00022989"/>
    </source>
</evidence>
<sequence>MTELLDAFQLPFMLRALVTLLVLAVAAGTVGVMINLRRLEFLTDGLTHAVFPGLVLGFLAAGEPGLLPGALVIALLSAVLLTLLQRRGVGDQNLIAILLTAFFSIGVILVSTQQGYSGQLSEMLFGRLLSITDSQITVTSVLVTLAVLAVAVTWRQQVFRAFDDDGARASGLRSAWLDVVLNTAVVLVVVAASAAVGTLLVLAVLIVPGAAARLVAPRIGSAVIVATAFAIVTSVMGLVFAWQLSMDLGVQAAPGGVVALTMIAVYLLLLALYGLLLRSGRR</sequence>
<reference evidence="8" key="2">
    <citation type="submission" date="2021-04" db="EMBL/GenBank/DDBJ databases">
        <authorList>
            <person name="Gilroy R."/>
        </authorList>
    </citation>
    <scope>NUCLEOTIDE SEQUENCE</scope>
    <source>
        <strain evidence="8">ChiGjej1B1-98</strain>
    </source>
</reference>
<feature type="transmembrane region" description="Helical" evidence="7">
    <location>
        <begin position="256"/>
        <end position="276"/>
    </location>
</feature>
<dbReference type="InterPro" id="IPR001626">
    <property type="entry name" value="ABC_TroCD"/>
</dbReference>
<reference evidence="8" key="1">
    <citation type="journal article" date="2021" name="PeerJ">
        <title>Extensive microbial diversity within the chicken gut microbiome revealed by metagenomics and culture.</title>
        <authorList>
            <person name="Gilroy R."/>
            <person name="Ravi A."/>
            <person name="Getino M."/>
            <person name="Pursley I."/>
            <person name="Horton D.L."/>
            <person name="Alikhan N.F."/>
            <person name="Baker D."/>
            <person name="Gharbi K."/>
            <person name="Hall N."/>
            <person name="Watson M."/>
            <person name="Adriaenssens E.M."/>
            <person name="Foster-Nyarko E."/>
            <person name="Jarju S."/>
            <person name="Secka A."/>
            <person name="Antonio M."/>
            <person name="Oren A."/>
            <person name="Chaudhuri R.R."/>
            <person name="La Ragione R."/>
            <person name="Hildebrand F."/>
            <person name="Pallen M.J."/>
        </authorList>
    </citation>
    <scope>NUCLEOTIDE SEQUENCE</scope>
    <source>
        <strain evidence="8">ChiGjej1B1-98</strain>
    </source>
</reference>
<feature type="transmembrane region" description="Helical" evidence="7">
    <location>
        <begin position="223"/>
        <end position="244"/>
    </location>
</feature>
<dbReference type="Pfam" id="PF00950">
    <property type="entry name" value="ABC-3"/>
    <property type="match status" value="1"/>
</dbReference>
<dbReference type="SUPFAM" id="SSF81345">
    <property type="entry name" value="ABC transporter involved in vitamin B12 uptake, BtuC"/>
    <property type="match status" value="1"/>
</dbReference>
<proteinExistence type="inferred from homology"/>
<evidence type="ECO:0000256" key="1">
    <source>
        <dbReference type="ARBA" id="ARBA00004141"/>
    </source>
</evidence>
<comment type="subcellular location">
    <subcellularLocation>
        <location evidence="6">Cell membrane</location>
        <topology evidence="6">Multi-pass membrane protein</topology>
    </subcellularLocation>
    <subcellularLocation>
        <location evidence="1">Membrane</location>
        <topology evidence="1">Multi-pass membrane protein</topology>
    </subcellularLocation>
</comment>
<evidence type="ECO:0000256" key="3">
    <source>
        <dbReference type="ARBA" id="ARBA00022692"/>
    </source>
</evidence>
<name>A0A9D1YXM3_9MICO</name>
<feature type="transmembrane region" description="Helical" evidence="7">
    <location>
        <begin position="41"/>
        <end position="60"/>
    </location>
</feature>
<feature type="transmembrane region" description="Helical" evidence="7">
    <location>
        <begin position="12"/>
        <end position="34"/>
    </location>
</feature>
<evidence type="ECO:0000256" key="5">
    <source>
        <dbReference type="ARBA" id="ARBA00023136"/>
    </source>
</evidence>
<comment type="caution">
    <text evidence="8">The sequence shown here is derived from an EMBL/GenBank/DDBJ whole genome shotgun (WGS) entry which is preliminary data.</text>
</comment>
<keyword evidence="3 6" id="KW-0812">Transmembrane</keyword>
<evidence type="ECO:0000256" key="7">
    <source>
        <dbReference type="SAM" id="Phobius"/>
    </source>
</evidence>
<dbReference type="PANTHER" id="PTHR30477">
    <property type="entry name" value="ABC-TRANSPORTER METAL-BINDING PROTEIN"/>
    <property type="match status" value="1"/>
</dbReference>
<accession>A0A9D1YXM3</accession>
<dbReference type="EMBL" id="DXDC01000360">
    <property type="protein sequence ID" value="HIY66975.1"/>
    <property type="molecule type" value="Genomic_DNA"/>
</dbReference>
<comment type="similarity">
    <text evidence="2 6">Belongs to the ABC-3 integral membrane protein family.</text>
</comment>
<evidence type="ECO:0000313" key="9">
    <source>
        <dbReference type="Proteomes" id="UP000824005"/>
    </source>
</evidence>
<protein>
    <submittedName>
        <fullName evidence="8">Metal ABC transporter permease</fullName>
    </submittedName>
</protein>